<gene>
    <name evidence="1" type="ORF">F9B07_14690</name>
</gene>
<evidence type="ECO:0000313" key="1">
    <source>
        <dbReference type="EMBL" id="MTE90065.1"/>
    </source>
</evidence>
<sequence>MINAEQLEKEISELKKELIWHKVAISALIRQVVSPEDKVKFMKQFSSSSKEFFTDEVHPEAGFWIRQLFSQDKRK</sequence>
<dbReference type="EMBL" id="WCEW01000016">
    <property type="protein sequence ID" value="MTE90065.1"/>
    <property type="molecule type" value="Genomic_DNA"/>
</dbReference>
<evidence type="ECO:0000313" key="2">
    <source>
        <dbReference type="Proteomes" id="UP000486847"/>
    </source>
</evidence>
<organism evidence="1 2">
    <name type="scientific">Escherichia coli</name>
    <dbReference type="NCBI Taxonomy" id="562"/>
    <lineage>
        <taxon>Bacteria</taxon>
        <taxon>Pseudomonadati</taxon>
        <taxon>Pseudomonadota</taxon>
        <taxon>Gammaproteobacteria</taxon>
        <taxon>Enterobacterales</taxon>
        <taxon>Enterobacteriaceae</taxon>
        <taxon>Escherichia</taxon>
    </lineage>
</organism>
<proteinExistence type="predicted"/>
<name>A0A3T7Z389_ECOLX</name>
<dbReference type="Proteomes" id="UP000486847">
    <property type="component" value="Unassembled WGS sequence"/>
</dbReference>
<dbReference type="AlphaFoldDB" id="A0A3T7Z389"/>
<comment type="caution">
    <text evidence="1">The sequence shown here is derived from an EMBL/GenBank/DDBJ whole genome shotgun (WGS) entry which is preliminary data.</text>
</comment>
<reference evidence="1 2" key="1">
    <citation type="submission" date="2019-10" db="EMBL/GenBank/DDBJ databases">
        <title>Comparative genomic analysis of antimicrobial resistant Escherichia coli of diverse origin.</title>
        <authorList>
            <person name="Ghatak S."/>
            <person name="Milton A.P."/>
            <person name="Rhetso K."/>
            <person name="Purkait D."/>
            <person name="Das S."/>
            <person name="Puro K.-U."/>
            <person name="Shakuntala I."/>
            <person name="Sen A."/>
            <person name="Sanjukta R."/>
            <person name="Priya G.B."/>
            <person name="Mawlong M."/>
            <person name="Lyngdoh V."/>
            <person name="Rynghang J."/>
            <person name="Mawphlang B.L."/>
        </authorList>
    </citation>
    <scope>NUCLEOTIDE SEQUENCE [LARGE SCALE GENOMIC DNA]</scope>
    <source>
        <strain evidence="1 2">SE161</strain>
    </source>
</reference>
<accession>A0A3T7Z389</accession>
<dbReference type="RefSeq" id="WP_000606214.1">
    <property type="nucleotide sequence ID" value="NZ_AP022298.1"/>
</dbReference>
<protein>
    <submittedName>
        <fullName evidence="1">Uncharacterized protein</fullName>
    </submittedName>
</protein>